<feature type="transmembrane region" description="Helical" evidence="1">
    <location>
        <begin position="107"/>
        <end position="126"/>
    </location>
</feature>
<protein>
    <submittedName>
        <fullName evidence="2">EpsG family protein</fullName>
    </submittedName>
</protein>
<keyword evidence="3" id="KW-1185">Reference proteome</keyword>
<dbReference type="Proteomes" id="UP000762110">
    <property type="component" value="Unassembled WGS sequence"/>
</dbReference>
<feature type="transmembrane region" description="Helical" evidence="1">
    <location>
        <begin position="7"/>
        <end position="28"/>
    </location>
</feature>
<feature type="transmembrane region" description="Helical" evidence="1">
    <location>
        <begin position="373"/>
        <end position="393"/>
    </location>
</feature>
<feature type="transmembrane region" description="Helical" evidence="1">
    <location>
        <begin position="34"/>
        <end position="51"/>
    </location>
</feature>
<keyword evidence="1" id="KW-0812">Transmembrane</keyword>
<dbReference type="EMBL" id="JABMKV010000003">
    <property type="protein sequence ID" value="NQX32728.1"/>
    <property type="molecule type" value="Genomic_DNA"/>
</dbReference>
<keyword evidence="1" id="KW-0472">Membrane</keyword>
<evidence type="ECO:0000256" key="1">
    <source>
        <dbReference type="SAM" id="Phobius"/>
    </source>
</evidence>
<feature type="transmembrane region" description="Helical" evidence="1">
    <location>
        <begin position="220"/>
        <end position="237"/>
    </location>
</feature>
<feature type="transmembrane region" description="Helical" evidence="1">
    <location>
        <begin position="138"/>
        <end position="159"/>
    </location>
</feature>
<organism evidence="2 3">
    <name type="scientific">Pedobacter boryungensis</name>
    <dbReference type="NCBI Taxonomy" id="869962"/>
    <lineage>
        <taxon>Bacteria</taxon>
        <taxon>Pseudomonadati</taxon>
        <taxon>Bacteroidota</taxon>
        <taxon>Sphingobacteriia</taxon>
        <taxon>Sphingobacteriales</taxon>
        <taxon>Sphingobacteriaceae</taxon>
        <taxon>Pedobacter</taxon>
    </lineage>
</organism>
<evidence type="ECO:0000313" key="3">
    <source>
        <dbReference type="Proteomes" id="UP000762110"/>
    </source>
</evidence>
<accession>A0ABX2DF64</accession>
<dbReference type="RefSeq" id="WP_173273059.1">
    <property type="nucleotide sequence ID" value="NZ_JABMKV010000003.1"/>
</dbReference>
<dbReference type="Pfam" id="PF14897">
    <property type="entry name" value="EpsG"/>
    <property type="match status" value="1"/>
</dbReference>
<sequence>MFKKIKGFGLPLLFILPVAGFFTSLFNIRSKSSAFIYIAFAMLFGYAISFSDASSDSHRYAEAFSRFDNTLNYNAIVQLYRNGELRDMYRLLLFYFVSLFSNNPKVVYAFASLVYGIFSYLSLLIFVRERGNRWDKYVLVLGLIFFTMISLANVNSFRFNTGALVLFYSTYQFVIKRKTIWVLGILITPLFHYGIILMVPVLLLYKLLERILNNKDKINSWLFYAFVLAFAVSWVLGSNTINLGFLSQADVFSGAVGARMKYVNSLEVSNLVEGRNGSSIFLTLQKAFGYGIKIYVFVAALFIRYWLKIATGNKTEYIRLFNFILFFYTVAFIASSIPSGGRFLNIGHMFMILLLGKFYAVYRGKQIKNLLTWAIPVFSFHIAFINFMLPFLILSHTFWYGNLFWIIIEGLSFQVL</sequence>
<name>A0ABX2DF64_9SPHI</name>
<feature type="transmembrane region" description="Helical" evidence="1">
    <location>
        <begin position="319"/>
        <end position="337"/>
    </location>
</feature>
<gene>
    <name evidence="2" type="ORF">HQN85_13385</name>
</gene>
<comment type="caution">
    <text evidence="2">The sequence shown here is derived from an EMBL/GenBank/DDBJ whole genome shotgun (WGS) entry which is preliminary data.</text>
</comment>
<dbReference type="InterPro" id="IPR049458">
    <property type="entry name" value="EpsG-like"/>
</dbReference>
<feature type="transmembrane region" description="Helical" evidence="1">
    <location>
        <begin position="343"/>
        <end position="361"/>
    </location>
</feature>
<reference evidence="2 3" key="1">
    <citation type="submission" date="2020-05" db="EMBL/GenBank/DDBJ databases">
        <title>Description of Pedobacter foliorum sp. nov.</title>
        <authorList>
            <person name="Qi S."/>
            <person name="Carlier A."/>
            <person name="Cnockaert M."/>
            <person name="Vandamme P."/>
        </authorList>
    </citation>
    <scope>NUCLEOTIDE SEQUENCE [LARGE SCALE GENOMIC DNA]</scope>
    <source>
        <strain evidence="2 3">LMG 31300</strain>
    </source>
</reference>
<feature type="transmembrane region" description="Helical" evidence="1">
    <location>
        <begin position="179"/>
        <end position="208"/>
    </location>
</feature>
<keyword evidence="1" id="KW-1133">Transmembrane helix</keyword>
<proteinExistence type="predicted"/>
<feature type="transmembrane region" description="Helical" evidence="1">
    <location>
        <begin position="287"/>
        <end position="307"/>
    </location>
</feature>
<evidence type="ECO:0000313" key="2">
    <source>
        <dbReference type="EMBL" id="NQX32728.1"/>
    </source>
</evidence>